<gene>
    <name evidence="3" type="ORF">ESA94_11020</name>
</gene>
<protein>
    <submittedName>
        <fullName evidence="3">Glycosyltransferase family 2 protein</fullName>
    </submittedName>
</protein>
<dbReference type="EMBL" id="SDHW01000002">
    <property type="protein sequence ID" value="RXK60977.1"/>
    <property type="molecule type" value="Genomic_DNA"/>
</dbReference>
<dbReference type="Pfam" id="PF00535">
    <property type="entry name" value="Glycos_transf_2"/>
    <property type="match status" value="1"/>
</dbReference>
<proteinExistence type="inferred from homology"/>
<comment type="caution">
    <text evidence="3">The sequence shown here is derived from an EMBL/GenBank/DDBJ whole genome shotgun (WGS) entry which is preliminary data.</text>
</comment>
<dbReference type="Gene3D" id="3.90.550.10">
    <property type="entry name" value="Spore Coat Polysaccharide Biosynthesis Protein SpsA, Chain A"/>
    <property type="match status" value="1"/>
</dbReference>
<evidence type="ECO:0000313" key="4">
    <source>
        <dbReference type="Proteomes" id="UP000290204"/>
    </source>
</evidence>
<dbReference type="PANTHER" id="PTHR43630:SF2">
    <property type="entry name" value="GLYCOSYLTRANSFERASE"/>
    <property type="match status" value="1"/>
</dbReference>
<organism evidence="3 4">
    <name type="scientific">Lacibacter luteus</name>
    <dbReference type="NCBI Taxonomy" id="2508719"/>
    <lineage>
        <taxon>Bacteria</taxon>
        <taxon>Pseudomonadati</taxon>
        <taxon>Bacteroidota</taxon>
        <taxon>Chitinophagia</taxon>
        <taxon>Chitinophagales</taxon>
        <taxon>Chitinophagaceae</taxon>
        <taxon>Lacibacter</taxon>
    </lineage>
</organism>
<evidence type="ECO:0000256" key="1">
    <source>
        <dbReference type="ARBA" id="ARBA00038494"/>
    </source>
</evidence>
<evidence type="ECO:0000313" key="3">
    <source>
        <dbReference type="EMBL" id="RXK60977.1"/>
    </source>
</evidence>
<sequence length="253" mass="29239">MQPISVVIITKNAAHLLAATLQSVKLLTDSIIVCDTGSNDATIPIAKKNGAKVIEEKWRGHGLTKNIANEQADYDWILQIDADEIVDKQLLDTLLQLDLSNEKQVFTIRRKNYFVEKLIRFGQWRHDDPTRLFNRNQAIWNEDAVHEKLICEDDCEVKKLKGALLHKTVQSTEQYTEKMNSYAVKSGEQYFKNGVKGVSYKVLFSPIFNFFHNYILRLGMLDGREGFIIALTNSRYTKTKYKTLQRLLRQQKQ</sequence>
<evidence type="ECO:0000259" key="2">
    <source>
        <dbReference type="Pfam" id="PF00535"/>
    </source>
</evidence>
<comment type="similarity">
    <text evidence="1">Belongs to the glycosyltransferase 2 family. WaaE/KdtX subfamily.</text>
</comment>
<dbReference type="CDD" id="cd02511">
    <property type="entry name" value="Beta4Glucosyltransferase"/>
    <property type="match status" value="1"/>
</dbReference>
<name>A0A4Q1CKM8_9BACT</name>
<keyword evidence="3" id="KW-0808">Transferase</keyword>
<dbReference type="OrthoDB" id="9815923at2"/>
<reference evidence="3 4" key="1">
    <citation type="submission" date="2019-01" db="EMBL/GenBank/DDBJ databases">
        <title>Lacibacter sp. strain TTM-7.</title>
        <authorList>
            <person name="Chen W.-M."/>
        </authorList>
    </citation>
    <scope>NUCLEOTIDE SEQUENCE [LARGE SCALE GENOMIC DNA]</scope>
    <source>
        <strain evidence="3 4">TTM-7</strain>
    </source>
</reference>
<dbReference type="AlphaFoldDB" id="A0A4Q1CKM8"/>
<dbReference type="RefSeq" id="WP_129130938.1">
    <property type="nucleotide sequence ID" value="NZ_SDHW01000002.1"/>
</dbReference>
<dbReference type="InterPro" id="IPR001173">
    <property type="entry name" value="Glyco_trans_2-like"/>
</dbReference>
<dbReference type="SUPFAM" id="SSF53448">
    <property type="entry name" value="Nucleotide-diphospho-sugar transferases"/>
    <property type="match status" value="1"/>
</dbReference>
<dbReference type="PANTHER" id="PTHR43630">
    <property type="entry name" value="POLY-BETA-1,6-N-ACETYL-D-GLUCOSAMINE SYNTHASE"/>
    <property type="match status" value="1"/>
</dbReference>
<accession>A0A4Q1CKM8</accession>
<feature type="domain" description="Glycosyltransferase 2-like" evidence="2">
    <location>
        <begin position="5"/>
        <end position="130"/>
    </location>
</feature>
<dbReference type="GO" id="GO:0016740">
    <property type="term" value="F:transferase activity"/>
    <property type="evidence" value="ECO:0007669"/>
    <property type="project" value="UniProtKB-KW"/>
</dbReference>
<dbReference type="InterPro" id="IPR029044">
    <property type="entry name" value="Nucleotide-diphossugar_trans"/>
</dbReference>
<keyword evidence="4" id="KW-1185">Reference proteome</keyword>
<dbReference type="Proteomes" id="UP000290204">
    <property type="component" value="Unassembled WGS sequence"/>
</dbReference>